<protein>
    <recommendedName>
        <fullName evidence="3">Restriction endonuclease</fullName>
    </recommendedName>
</protein>
<gene>
    <name evidence="1" type="ORF">ACFPZN_51640</name>
</gene>
<proteinExistence type="predicted"/>
<sequence>MGRADSDEAYVIGLCSEVLGEQAVTQHRFDWLLGDPTADGRRARLPVDGYWPGRGLVVEYRELQHDRPVPHFDKPDRLTISGVHRGRQRAIYDSRRDTGIPAHGLRLVVIRPSDLDADSRGRLRRARASDLATVRALLAYDSDEDRVVHVFRTWLVAQGWRPVTPTDRWTDLEATRGQERLVCEAKGRTGERGIDTDIAYGQLLRRMTDESVSVSYVLIFPSSSLQAARRVPAHVRRMLRIELYEVTDDDRVCHHPAQATLRR</sequence>
<reference evidence="2" key="1">
    <citation type="journal article" date="2019" name="Int. J. Syst. Evol. Microbiol.">
        <title>The Global Catalogue of Microorganisms (GCM) 10K type strain sequencing project: providing services to taxonomists for standard genome sequencing and annotation.</title>
        <authorList>
            <consortium name="The Broad Institute Genomics Platform"/>
            <consortium name="The Broad Institute Genome Sequencing Center for Infectious Disease"/>
            <person name="Wu L."/>
            <person name="Ma J."/>
        </authorList>
    </citation>
    <scope>NUCLEOTIDE SEQUENCE [LARGE SCALE GENOMIC DNA]</scope>
    <source>
        <strain evidence="2">KCTC 42087</strain>
    </source>
</reference>
<evidence type="ECO:0000313" key="1">
    <source>
        <dbReference type="EMBL" id="MFC5754128.1"/>
    </source>
</evidence>
<evidence type="ECO:0008006" key="3">
    <source>
        <dbReference type="Google" id="ProtNLM"/>
    </source>
</evidence>
<dbReference type="EMBL" id="JBHSON010000137">
    <property type="protein sequence ID" value="MFC5754128.1"/>
    <property type="molecule type" value="Genomic_DNA"/>
</dbReference>
<evidence type="ECO:0000313" key="2">
    <source>
        <dbReference type="Proteomes" id="UP001596074"/>
    </source>
</evidence>
<organism evidence="1 2">
    <name type="scientific">Actinomadura rugatobispora</name>
    <dbReference type="NCBI Taxonomy" id="1994"/>
    <lineage>
        <taxon>Bacteria</taxon>
        <taxon>Bacillati</taxon>
        <taxon>Actinomycetota</taxon>
        <taxon>Actinomycetes</taxon>
        <taxon>Streptosporangiales</taxon>
        <taxon>Thermomonosporaceae</taxon>
        <taxon>Actinomadura</taxon>
    </lineage>
</organism>
<accession>A0ABW1AI47</accession>
<dbReference type="RefSeq" id="WP_378291902.1">
    <property type="nucleotide sequence ID" value="NZ_JBHSON010000137.1"/>
</dbReference>
<name>A0ABW1AI47_9ACTN</name>
<comment type="caution">
    <text evidence="1">The sequence shown here is derived from an EMBL/GenBank/DDBJ whole genome shotgun (WGS) entry which is preliminary data.</text>
</comment>
<keyword evidence="2" id="KW-1185">Reference proteome</keyword>
<dbReference type="Proteomes" id="UP001596074">
    <property type="component" value="Unassembled WGS sequence"/>
</dbReference>